<organism evidence="2 3">
    <name type="scientific">Phocaeicola vulgatus</name>
    <name type="common">Bacteroides vulgatus</name>
    <dbReference type="NCBI Taxonomy" id="821"/>
    <lineage>
        <taxon>Bacteria</taxon>
        <taxon>Pseudomonadati</taxon>
        <taxon>Bacteroidota</taxon>
        <taxon>Bacteroidia</taxon>
        <taxon>Bacteroidales</taxon>
        <taxon>Bacteroidaceae</taxon>
        <taxon>Phocaeicola</taxon>
    </lineage>
</organism>
<keyword evidence="1" id="KW-0472">Membrane</keyword>
<comment type="caution">
    <text evidence="2">The sequence shown here is derived from an EMBL/GenBank/DDBJ whole genome shotgun (WGS) entry which is preliminary data.</text>
</comment>
<feature type="transmembrane region" description="Helical" evidence="1">
    <location>
        <begin position="362"/>
        <end position="383"/>
    </location>
</feature>
<feature type="transmembrane region" description="Helical" evidence="1">
    <location>
        <begin position="29"/>
        <end position="52"/>
    </location>
</feature>
<feature type="transmembrane region" description="Helical" evidence="1">
    <location>
        <begin position="395"/>
        <end position="412"/>
    </location>
</feature>
<feature type="transmembrane region" description="Helical" evidence="1">
    <location>
        <begin position="164"/>
        <end position="180"/>
    </location>
</feature>
<protein>
    <recommendedName>
        <fullName evidence="4">Oligosaccharide repeat unit polymerase</fullName>
    </recommendedName>
</protein>
<feature type="transmembrane region" description="Helical" evidence="1">
    <location>
        <begin position="192"/>
        <end position="217"/>
    </location>
</feature>
<dbReference type="AlphaFoldDB" id="A0A7J5G4D4"/>
<gene>
    <name evidence="2" type="ORF">GAS29_00220</name>
</gene>
<feature type="transmembrane region" description="Helical" evidence="1">
    <location>
        <begin position="424"/>
        <end position="443"/>
    </location>
</feature>
<sequence>MYTSMFFYRFLPLPATLLENKPITYGLQIPYMTFLFETLLFIVSSFAFRFSFSLNRKNNKLQKILLRIGFFKPLPSTVIWVLGCIGLLARLSSFAVGNVEYGDIGNKFTSGLIFLMYTPFCLFFPSLYTYQSQKLKNSKHNKALWAYFTIVTLLGIASNSRENMIIAIGTFILIGLLYQIKRNIHFSQISPAKILFMGIITYIGINILSDFSTAMLYNRSIRSDVNKKELLNRTLETYKNKELMNKLNQINQLEKAQPLLSYKYGWDETYVDNFMLNRYCNIRITDQTLYYALNTTDDNNRMKKNFIDNLISLLPTPILERLDIDLNKQDIRHSRGDLLYAIGTHSNIFPGFRVTSHVADGLMTFGLLYFPIQFIIFLCIFKLQNALVFYTRKKYIYSIFGLICFFTFFGLFRNANGCSGDTMYLLRGFWQSLILFGSLSYIIRKIHIKLHQSKALH</sequence>
<evidence type="ECO:0000313" key="2">
    <source>
        <dbReference type="EMBL" id="KAB3860838.1"/>
    </source>
</evidence>
<dbReference type="EMBL" id="WCWW01000001">
    <property type="protein sequence ID" value="KAB3860838.1"/>
    <property type="molecule type" value="Genomic_DNA"/>
</dbReference>
<reference evidence="2 3" key="1">
    <citation type="journal article" date="2019" name="Nat. Med.">
        <title>A library of human gut bacterial isolates paired with longitudinal multiomics data enables mechanistic microbiome research.</title>
        <authorList>
            <person name="Poyet M."/>
            <person name="Groussin M."/>
            <person name="Gibbons S.M."/>
            <person name="Avila-Pacheco J."/>
            <person name="Jiang X."/>
            <person name="Kearney S.M."/>
            <person name="Perrotta A.R."/>
            <person name="Berdy B."/>
            <person name="Zhao S."/>
            <person name="Lieberman T.D."/>
            <person name="Swanson P.K."/>
            <person name="Smith M."/>
            <person name="Roesemann S."/>
            <person name="Alexander J.E."/>
            <person name="Rich S.A."/>
            <person name="Livny J."/>
            <person name="Vlamakis H."/>
            <person name="Clish C."/>
            <person name="Bullock K."/>
            <person name="Deik A."/>
            <person name="Scott J."/>
            <person name="Pierce K.A."/>
            <person name="Xavier R.J."/>
            <person name="Alm E.J."/>
        </authorList>
    </citation>
    <scope>NUCLEOTIDE SEQUENCE [LARGE SCALE GENOMIC DNA]</scope>
    <source>
        <strain evidence="2 3">BIOML-A5</strain>
    </source>
</reference>
<feature type="transmembrane region" description="Helical" evidence="1">
    <location>
        <begin position="108"/>
        <end position="130"/>
    </location>
</feature>
<keyword evidence="1" id="KW-1133">Transmembrane helix</keyword>
<evidence type="ECO:0000256" key="1">
    <source>
        <dbReference type="SAM" id="Phobius"/>
    </source>
</evidence>
<evidence type="ECO:0008006" key="4">
    <source>
        <dbReference type="Google" id="ProtNLM"/>
    </source>
</evidence>
<keyword evidence="1" id="KW-0812">Transmembrane</keyword>
<evidence type="ECO:0000313" key="3">
    <source>
        <dbReference type="Proteomes" id="UP000441522"/>
    </source>
</evidence>
<name>A0A7J5G4D4_PHOVU</name>
<feature type="transmembrane region" description="Helical" evidence="1">
    <location>
        <begin position="142"/>
        <end position="158"/>
    </location>
</feature>
<accession>A0A7J5G4D4</accession>
<feature type="transmembrane region" description="Helical" evidence="1">
    <location>
        <begin position="64"/>
        <end position="88"/>
    </location>
</feature>
<dbReference type="Proteomes" id="UP000441522">
    <property type="component" value="Unassembled WGS sequence"/>
</dbReference>
<proteinExistence type="predicted"/>